<dbReference type="RefSeq" id="WP_071809730.1">
    <property type="nucleotide sequence ID" value="NZ_MEIA01000541.1"/>
</dbReference>
<sequence>MRAIPTLAAALVVTAGLVGTAGPAGAAAAPEPVAQAVAASAGADRTGFFAQRYGGHHIMGWGRDESACAYIDGIQLVLYPLGNNRYVSALQAYEDERGVRNITKASADVLGDAHLVPPADPVAHCPVFVAGLPAGR</sequence>
<dbReference type="AlphaFoldDB" id="A0A1K0FAW8"/>
<feature type="chain" id="PRO_5009663646" description="Tyrosinase co-factor MelC1" evidence="1">
    <location>
        <begin position="27"/>
        <end position="136"/>
    </location>
</feature>
<dbReference type="GO" id="GO:0005507">
    <property type="term" value="F:copper ion binding"/>
    <property type="evidence" value="ECO:0007669"/>
    <property type="project" value="InterPro"/>
</dbReference>
<protein>
    <recommendedName>
        <fullName evidence="4">Tyrosinase co-factor MelC1</fullName>
    </recommendedName>
</protein>
<evidence type="ECO:0000313" key="2">
    <source>
        <dbReference type="EMBL" id="OJF09896.1"/>
    </source>
</evidence>
<proteinExistence type="predicted"/>
<keyword evidence="1" id="KW-0732">Signal</keyword>
<evidence type="ECO:0008006" key="4">
    <source>
        <dbReference type="Google" id="ProtNLM"/>
    </source>
</evidence>
<dbReference type="InterPro" id="IPR023199">
    <property type="entry name" value="GriE/MELC1_sf"/>
</dbReference>
<comment type="caution">
    <text evidence="2">The sequence shown here is derived from an EMBL/GenBank/DDBJ whole genome shotgun (WGS) entry which is preliminary data.</text>
</comment>
<evidence type="ECO:0000313" key="3">
    <source>
        <dbReference type="Proteomes" id="UP000182486"/>
    </source>
</evidence>
<dbReference type="Proteomes" id="UP000182486">
    <property type="component" value="Unassembled WGS sequence"/>
</dbReference>
<dbReference type="EMBL" id="MEIA01000541">
    <property type="protein sequence ID" value="OJF09896.1"/>
    <property type="molecule type" value="Genomic_DNA"/>
</dbReference>
<gene>
    <name evidence="2" type="ORF">BG844_35145</name>
</gene>
<name>A0A1K0FAW8_9ACTN</name>
<feature type="signal peptide" evidence="1">
    <location>
        <begin position="1"/>
        <end position="26"/>
    </location>
</feature>
<reference evidence="2 3" key="1">
    <citation type="submission" date="2016-09" db="EMBL/GenBank/DDBJ databases">
        <title>Couchioplanes caeruleus draft genome sequence.</title>
        <authorList>
            <person name="Sheehan J."/>
            <person name="Caffrey P."/>
        </authorList>
    </citation>
    <scope>NUCLEOTIDE SEQUENCE [LARGE SCALE GENOMIC DNA]</scope>
    <source>
        <strain evidence="2 3">DSM 43634</strain>
    </source>
</reference>
<dbReference type="Pfam" id="PF06236">
    <property type="entry name" value="MelC1"/>
    <property type="match status" value="1"/>
</dbReference>
<evidence type="ECO:0000256" key="1">
    <source>
        <dbReference type="SAM" id="SignalP"/>
    </source>
</evidence>
<dbReference type="Gene3D" id="3.30.1880.10">
    <property type="entry name" value="protein ne1242 domain like"/>
    <property type="match status" value="1"/>
</dbReference>
<accession>A0A1K0FAW8</accession>
<dbReference type="InterPro" id="IPR010928">
    <property type="entry name" value="MelC1"/>
</dbReference>
<keyword evidence="3" id="KW-1185">Reference proteome</keyword>
<organism evidence="2 3">
    <name type="scientific">Couchioplanes caeruleus subsp. caeruleus</name>
    <dbReference type="NCBI Taxonomy" id="56427"/>
    <lineage>
        <taxon>Bacteria</taxon>
        <taxon>Bacillati</taxon>
        <taxon>Actinomycetota</taxon>
        <taxon>Actinomycetes</taxon>
        <taxon>Micromonosporales</taxon>
        <taxon>Micromonosporaceae</taxon>
        <taxon>Couchioplanes</taxon>
    </lineage>
</organism>
<dbReference type="GO" id="GO:0042438">
    <property type="term" value="P:melanin biosynthetic process"/>
    <property type="evidence" value="ECO:0007669"/>
    <property type="project" value="InterPro"/>
</dbReference>